<evidence type="ECO:0000256" key="1">
    <source>
        <dbReference type="ARBA" id="ARBA00004123"/>
    </source>
</evidence>
<dbReference type="PANTHER" id="PTHR19303">
    <property type="entry name" value="TRANSPOSON"/>
    <property type="match status" value="1"/>
</dbReference>
<dbReference type="EMBL" id="CAKKLH010000338">
    <property type="protein sequence ID" value="CAH0113353.1"/>
    <property type="molecule type" value="Genomic_DNA"/>
</dbReference>
<dbReference type="GO" id="GO:0003677">
    <property type="term" value="F:DNA binding"/>
    <property type="evidence" value="ECO:0007669"/>
    <property type="project" value="UniProtKB-KW"/>
</dbReference>
<accession>A0A8J2WRW3</accession>
<evidence type="ECO:0000256" key="3">
    <source>
        <dbReference type="SAM" id="MobiDB-lite"/>
    </source>
</evidence>
<dbReference type="PROSITE" id="PS51253">
    <property type="entry name" value="HTH_CENPB"/>
    <property type="match status" value="1"/>
</dbReference>
<dbReference type="InterPro" id="IPR050863">
    <property type="entry name" value="CenT-Element_Derived"/>
</dbReference>
<protein>
    <recommendedName>
        <fullName evidence="4">HTH CENPB-type domain-containing protein</fullName>
    </recommendedName>
</protein>
<dbReference type="PANTHER" id="PTHR19303:SF73">
    <property type="entry name" value="PROTEIN PDC2"/>
    <property type="match status" value="1"/>
</dbReference>
<proteinExistence type="predicted"/>
<evidence type="ECO:0000313" key="6">
    <source>
        <dbReference type="Proteomes" id="UP000789390"/>
    </source>
</evidence>
<gene>
    <name evidence="5" type="ORF">DGAL_LOCUS17241</name>
</gene>
<dbReference type="GO" id="GO:0005634">
    <property type="term" value="C:nucleus"/>
    <property type="evidence" value="ECO:0007669"/>
    <property type="project" value="UniProtKB-SubCell"/>
</dbReference>
<feature type="domain" description="HTH CENPB-type" evidence="4">
    <location>
        <begin position="78"/>
        <end position="151"/>
    </location>
</feature>
<dbReference type="InterPro" id="IPR004875">
    <property type="entry name" value="DDE_SF_endonuclease_dom"/>
</dbReference>
<dbReference type="Proteomes" id="UP000789390">
    <property type="component" value="Unassembled WGS sequence"/>
</dbReference>
<keyword evidence="2" id="KW-0238">DNA-binding</keyword>
<feature type="region of interest" description="Disordered" evidence="3">
    <location>
        <begin position="551"/>
        <end position="577"/>
    </location>
</feature>
<dbReference type="OrthoDB" id="6369198at2759"/>
<dbReference type="Pfam" id="PF03221">
    <property type="entry name" value="HTH_Tnp_Tc5"/>
    <property type="match status" value="1"/>
</dbReference>
<evidence type="ECO:0000259" key="4">
    <source>
        <dbReference type="PROSITE" id="PS51253"/>
    </source>
</evidence>
<evidence type="ECO:0000256" key="2">
    <source>
        <dbReference type="ARBA" id="ARBA00023125"/>
    </source>
</evidence>
<keyword evidence="6" id="KW-1185">Reference proteome</keyword>
<dbReference type="SUPFAM" id="SSF46689">
    <property type="entry name" value="Homeodomain-like"/>
    <property type="match status" value="1"/>
</dbReference>
<organism evidence="5 6">
    <name type="scientific">Daphnia galeata</name>
    <dbReference type="NCBI Taxonomy" id="27404"/>
    <lineage>
        <taxon>Eukaryota</taxon>
        <taxon>Metazoa</taxon>
        <taxon>Ecdysozoa</taxon>
        <taxon>Arthropoda</taxon>
        <taxon>Crustacea</taxon>
        <taxon>Branchiopoda</taxon>
        <taxon>Diplostraca</taxon>
        <taxon>Cladocera</taxon>
        <taxon>Anomopoda</taxon>
        <taxon>Daphniidae</taxon>
        <taxon>Daphnia</taxon>
    </lineage>
</organism>
<dbReference type="Gene3D" id="1.10.10.60">
    <property type="entry name" value="Homeodomain-like"/>
    <property type="match status" value="1"/>
</dbReference>
<evidence type="ECO:0000313" key="5">
    <source>
        <dbReference type="EMBL" id="CAH0113353.1"/>
    </source>
</evidence>
<comment type="caution">
    <text evidence="5">The sequence shown here is derived from an EMBL/GenBank/DDBJ whole genome shotgun (WGS) entry which is preliminary data.</text>
</comment>
<comment type="subcellular location">
    <subcellularLocation>
        <location evidence="1">Nucleus</location>
    </subcellularLocation>
</comment>
<dbReference type="InterPro" id="IPR009057">
    <property type="entry name" value="Homeodomain-like_sf"/>
</dbReference>
<name>A0A8J2WRW3_9CRUS</name>
<dbReference type="AlphaFoldDB" id="A0A8J2WRW3"/>
<dbReference type="Pfam" id="PF03184">
    <property type="entry name" value="DDE_1"/>
    <property type="match status" value="1"/>
</dbReference>
<feature type="compositionally biased region" description="Polar residues" evidence="3">
    <location>
        <begin position="556"/>
        <end position="568"/>
    </location>
</feature>
<sequence>MGKTKENVDPRNNSLSVKPTDAFKIKKVRAPLTVKDKLKVIDMLKSGNSQLPSATDWKEKNQEEILKGVDSGDLKLSAKVTKNISENKELDDAVYDWMRNPKFRCKPLSISRAHIQARALREAEIRGISGFSASDGWFRNWRRRYEMGASIRLYGEAGDVDVGAIEPAMRDLRVQLANYHLKNIFNMDETGLFYRAMPARTYLAYNESRKTVRGTKSLKAKDRVTLVLCVNVDGSCKIEPLIVGTAAKPHCFRDSPCPVPYIHQKNAWVDSAIYRHWWENARRSCLDRRTRCSYPTGQVSIFFFPPNSTSVHQPLDQGIISAVKSNYKNLMLSKFIEAYEDIERMQLLDSQAKKGRKGLNLGCPANILDAGQIVRQSWDNLSASTILNCWRHSKCLSHLPKPSTPEPRPANYKQVELIVRELTEAISNVHISAGFSDLIDGNEAHLVKRWISLEDDPEIVASDDLLLASEVDEFLNAFVAESFILISPCDSHLISQGDWEIITEDIDHISDPETELLLNLFKYASEAISMPINDPVLLELAKKLRDHIQNGKEYGNNKQRPLSSLSQHRTLDNKFET</sequence>
<reference evidence="5" key="1">
    <citation type="submission" date="2021-11" db="EMBL/GenBank/DDBJ databases">
        <authorList>
            <person name="Schell T."/>
        </authorList>
    </citation>
    <scope>NUCLEOTIDE SEQUENCE</scope>
    <source>
        <strain evidence="5">M5</strain>
    </source>
</reference>
<dbReference type="InterPro" id="IPR006600">
    <property type="entry name" value="HTH_CenpB_DNA-bd_dom"/>
</dbReference>